<dbReference type="InterPro" id="IPR007718">
    <property type="entry name" value="Srp40_C"/>
</dbReference>
<dbReference type="AlphaFoldDB" id="A0AAE1MHZ2"/>
<sequence length="472" mass="52749">MSATPADIKANTNKSLAFTPRQVLLGMKHSSDNNASSNETVQLNQEERLILHLSIAHYFHRCGFSKTLKKFRSEAKIEKDDVETSSVDLEEMCLKYLELCSKGAKTKINNQKEQVAVKHSKKDVDDPLVPSVDNDAEKKKKKKRKKDKGDSDPVVHQPGSDKKLEGSMNSVEKTNSTNPESEAKSKEKGTDKKNKEKKKKNKLVSESLANSVEDDQVQSESMPTAVKGAETEKKSKDKKKTKKDKLSHDGDAKELHIGDPTENISKIDNLEASNNGVAVKKKDAKKRKRLTSEENDALLADKKKDEDPKRRKMDRLIESKEGDQSEKTTSNLGSDSNLDKGTIGASGQVGGDQTPKTHGEQHNKKTNGTNEKFSEKRSQKKQDSVEPTSGKPFQRVNIEKIKFADGRLQDNSYWAKDGADFGYGAKAEEILGQVRGKDFRHEKTKKKRGTYRGGQIDLQSHSIKFNYSDDDE</sequence>
<proteinExistence type="predicted"/>
<evidence type="ECO:0000259" key="3">
    <source>
        <dbReference type="Pfam" id="PF24951"/>
    </source>
</evidence>
<evidence type="ECO:0008006" key="6">
    <source>
        <dbReference type="Google" id="ProtNLM"/>
    </source>
</evidence>
<feature type="compositionally biased region" description="Basic and acidic residues" evidence="1">
    <location>
        <begin position="372"/>
        <end position="384"/>
    </location>
</feature>
<dbReference type="Pfam" id="PF05022">
    <property type="entry name" value="SRP40_C"/>
    <property type="match status" value="1"/>
</dbReference>
<dbReference type="PROSITE" id="PS50896">
    <property type="entry name" value="LISH"/>
    <property type="match status" value="1"/>
</dbReference>
<gene>
    <name evidence="4" type="ORF">QN277_026602</name>
</gene>
<feature type="region of interest" description="Disordered" evidence="1">
    <location>
        <begin position="111"/>
        <end position="395"/>
    </location>
</feature>
<feature type="compositionally biased region" description="Polar residues" evidence="1">
    <location>
        <begin position="327"/>
        <end position="336"/>
    </location>
</feature>
<feature type="domain" description="Srp40 C-terminal" evidence="2">
    <location>
        <begin position="392"/>
        <end position="465"/>
    </location>
</feature>
<dbReference type="Proteomes" id="UP001293593">
    <property type="component" value="Unassembled WGS sequence"/>
</dbReference>
<keyword evidence="5" id="KW-1185">Reference proteome</keyword>
<organism evidence="4 5">
    <name type="scientific">Acacia crassicarpa</name>
    <name type="common">northern wattle</name>
    <dbReference type="NCBI Taxonomy" id="499986"/>
    <lineage>
        <taxon>Eukaryota</taxon>
        <taxon>Viridiplantae</taxon>
        <taxon>Streptophyta</taxon>
        <taxon>Embryophyta</taxon>
        <taxon>Tracheophyta</taxon>
        <taxon>Spermatophyta</taxon>
        <taxon>Magnoliopsida</taxon>
        <taxon>eudicotyledons</taxon>
        <taxon>Gunneridae</taxon>
        <taxon>Pentapetalae</taxon>
        <taxon>rosids</taxon>
        <taxon>fabids</taxon>
        <taxon>Fabales</taxon>
        <taxon>Fabaceae</taxon>
        <taxon>Caesalpinioideae</taxon>
        <taxon>mimosoid clade</taxon>
        <taxon>Acacieae</taxon>
        <taxon>Acacia</taxon>
    </lineage>
</organism>
<name>A0AAE1MHZ2_9FABA</name>
<dbReference type="InterPro" id="IPR056795">
    <property type="entry name" value="PAC1-like_LisH-like_dom"/>
</dbReference>
<dbReference type="Pfam" id="PF24951">
    <property type="entry name" value="LisH_PAC1"/>
    <property type="match status" value="1"/>
</dbReference>
<accession>A0AAE1MHZ2</accession>
<dbReference type="PANTHER" id="PTHR23216:SF1">
    <property type="entry name" value="NUCLEOLAR AND COILED-BODY PHOSPHOPROTEIN 1"/>
    <property type="match status" value="1"/>
</dbReference>
<reference evidence="4" key="1">
    <citation type="submission" date="2023-10" db="EMBL/GenBank/DDBJ databases">
        <title>Chromosome-level genome of the transformable northern wattle, Acacia crassicarpa.</title>
        <authorList>
            <person name="Massaro I."/>
            <person name="Sinha N.R."/>
            <person name="Poethig S."/>
            <person name="Leichty A.R."/>
        </authorList>
    </citation>
    <scope>NUCLEOTIDE SEQUENCE</scope>
    <source>
        <strain evidence="4">Acra3RX</strain>
        <tissue evidence="4">Leaf</tissue>
    </source>
</reference>
<feature type="compositionally biased region" description="Polar residues" evidence="1">
    <location>
        <begin position="262"/>
        <end position="276"/>
    </location>
</feature>
<dbReference type="GO" id="GO:0005730">
    <property type="term" value="C:nucleolus"/>
    <property type="evidence" value="ECO:0007669"/>
    <property type="project" value="InterPro"/>
</dbReference>
<feature type="compositionally biased region" description="Basic and acidic residues" evidence="1">
    <location>
        <begin position="299"/>
        <end position="326"/>
    </location>
</feature>
<dbReference type="SMART" id="SM00667">
    <property type="entry name" value="LisH"/>
    <property type="match status" value="1"/>
</dbReference>
<feature type="compositionally biased region" description="Basic and acidic residues" evidence="1">
    <location>
        <begin position="244"/>
        <end position="259"/>
    </location>
</feature>
<evidence type="ECO:0000313" key="5">
    <source>
        <dbReference type="Proteomes" id="UP001293593"/>
    </source>
</evidence>
<feature type="compositionally biased region" description="Basic and acidic residues" evidence="1">
    <location>
        <begin position="147"/>
        <end position="165"/>
    </location>
</feature>
<feature type="compositionally biased region" description="Polar residues" evidence="1">
    <location>
        <begin position="167"/>
        <end position="180"/>
    </location>
</feature>
<dbReference type="EMBL" id="JAWXYG010000008">
    <property type="protein sequence ID" value="KAK4265570.1"/>
    <property type="molecule type" value="Genomic_DNA"/>
</dbReference>
<dbReference type="InterPro" id="IPR039191">
    <property type="entry name" value="Nopp140-like"/>
</dbReference>
<feature type="compositionally biased region" description="Basic and acidic residues" evidence="1">
    <location>
        <begin position="181"/>
        <end position="194"/>
    </location>
</feature>
<comment type="caution">
    <text evidence="4">The sequence shown here is derived from an EMBL/GenBank/DDBJ whole genome shotgun (WGS) entry which is preliminary data.</text>
</comment>
<dbReference type="PANTHER" id="PTHR23216">
    <property type="entry name" value="NUCLEOLAR AND COILED-BODY PHOSPHOPROTEIN 1"/>
    <property type="match status" value="1"/>
</dbReference>
<evidence type="ECO:0000256" key="1">
    <source>
        <dbReference type="SAM" id="MobiDB-lite"/>
    </source>
</evidence>
<protein>
    <recommendedName>
        <fullName evidence="6">LisH domain-containing protein</fullName>
    </recommendedName>
</protein>
<evidence type="ECO:0000259" key="2">
    <source>
        <dbReference type="Pfam" id="PF05022"/>
    </source>
</evidence>
<dbReference type="InterPro" id="IPR006594">
    <property type="entry name" value="LisH"/>
</dbReference>
<evidence type="ECO:0000313" key="4">
    <source>
        <dbReference type="EMBL" id="KAK4265570.1"/>
    </source>
</evidence>
<feature type="domain" description="PAC1-like LisH-like dimerisation" evidence="3">
    <location>
        <begin position="46"/>
        <end position="79"/>
    </location>
</feature>